<organism evidence="2 3">
    <name type="scientific">Timema podura</name>
    <name type="common">Walking stick</name>
    <dbReference type="NCBI Taxonomy" id="61482"/>
    <lineage>
        <taxon>Eukaryota</taxon>
        <taxon>Metazoa</taxon>
        <taxon>Ecdysozoa</taxon>
        <taxon>Arthropoda</taxon>
        <taxon>Hexapoda</taxon>
        <taxon>Insecta</taxon>
        <taxon>Pterygota</taxon>
        <taxon>Neoptera</taxon>
        <taxon>Polyneoptera</taxon>
        <taxon>Phasmatodea</taxon>
        <taxon>Timematodea</taxon>
        <taxon>Timematoidea</taxon>
        <taxon>Timematidae</taxon>
        <taxon>Timema</taxon>
    </lineage>
</organism>
<evidence type="ECO:0000256" key="1">
    <source>
        <dbReference type="SAM" id="MobiDB-lite"/>
    </source>
</evidence>
<name>A0ABN7P6U3_TIMPD</name>
<comment type="caution">
    <text evidence="2">The sequence shown here is derived from an EMBL/GenBank/DDBJ whole genome shotgun (WGS) entry which is preliminary data.</text>
</comment>
<accession>A0ABN7P6U3</accession>
<protein>
    <submittedName>
        <fullName evidence="2">Uncharacterized protein</fullName>
    </submittedName>
</protein>
<evidence type="ECO:0000313" key="2">
    <source>
        <dbReference type="EMBL" id="CAG2062867.1"/>
    </source>
</evidence>
<keyword evidence="3" id="KW-1185">Reference proteome</keyword>
<dbReference type="EMBL" id="CAJPIN010022804">
    <property type="protein sequence ID" value="CAG2062867.1"/>
    <property type="molecule type" value="Genomic_DNA"/>
</dbReference>
<feature type="compositionally biased region" description="Basic residues" evidence="1">
    <location>
        <begin position="1"/>
        <end position="12"/>
    </location>
</feature>
<proteinExistence type="predicted"/>
<feature type="compositionally biased region" description="Polar residues" evidence="1">
    <location>
        <begin position="16"/>
        <end position="25"/>
    </location>
</feature>
<evidence type="ECO:0000313" key="3">
    <source>
        <dbReference type="Proteomes" id="UP001153148"/>
    </source>
</evidence>
<dbReference type="Proteomes" id="UP001153148">
    <property type="component" value="Unassembled WGS sequence"/>
</dbReference>
<feature type="region of interest" description="Disordered" evidence="1">
    <location>
        <begin position="1"/>
        <end position="26"/>
    </location>
</feature>
<feature type="non-terminal residue" evidence="2">
    <location>
        <position position="158"/>
    </location>
</feature>
<sequence length="158" mass="17843">MWPSKTKVHAQRKFAQGSSNISSPVITPIKDKDRVKNAAPVLSPELIPSQRPRTEDFLTFLCFRGKQLLPPSLEFFNVAVPVQESPDEDHQSLQQGECSNVRPVRSDTNVCSSSLRRNARSNVEPGRKAHIAVQALKKKYQEQRLAKQRTNLSKLVQK</sequence>
<gene>
    <name evidence="2" type="ORF">TPAB3V08_LOCUS9815</name>
</gene>
<reference evidence="2" key="1">
    <citation type="submission" date="2021-03" db="EMBL/GenBank/DDBJ databases">
        <authorList>
            <person name="Tran Van P."/>
        </authorList>
    </citation>
    <scope>NUCLEOTIDE SEQUENCE</scope>
</reference>